<dbReference type="AlphaFoldDB" id="A0A4R7FAC4"/>
<dbReference type="EMBL" id="SOAG01000005">
    <property type="protein sequence ID" value="TDS64255.1"/>
    <property type="molecule type" value="Genomic_DNA"/>
</dbReference>
<evidence type="ECO:0000313" key="2">
    <source>
        <dbReference type="Proteomes" id="UP000295215"/>
    </source>
</evidence>
<comment type="caution">
    <text evidence="1">The sequence shown here is derived from an EMBL/GenBank/DDBJ whole genome shotgun (WGS) entry which is preliminary data.</text>
</comment>
<reference evidence="1 2" key="1">
    <citation type="submission" date="2019-03" db="EMBL/GenBank/DDBJ databases">
        <title>Genomic Encyclopedia of Archaeal and Bacterial Type Strains, Phase II (KMG-II): from individual species to whole genera.</title>
        <authorList>
            <person name="Goeker M."/>
        </authorList>
    </citation>
    <scope>NUCLEOTIDE SEQUENCE [LARGE SCALE GENOMIC DNA]</scope>
    <source>
        <strain evidence="1 2">DSM 28213</strain>
    </source>
</reference>
<name>A0A4R7FAC4_9FLAO</name>
<dbReference type="Proteomes" id="UP000295215">
    <property type="component" value="Unassembled WGS sequence"/>
</dbReference>
<sequence length="95" mass="10562">MTKTTRLLFRALGIMLIVLWSLGIKAQTAHNPVLTWDQEVGCIEYDSEGQDQYKNLYEQISLGVCIRVCGESTVNYSFSANDVVSVEWQATGGTV</sequence>
<protein>
    <submittedName>
        <fullName evidence="1">Uncharacterized protein</fullName>
    </submittedName>
</protein>
<dbReference type="RefSeq" id="WP_243832653.1">
    <property type="nucleotide sequence ID" value="NZ_SOAG01000005.1"/>
</dbReference>
<accession>A0A4R7FAC4</accession>
<gene>
    <name evidence="1" type="ORF">C8P70_105104</name>
</gene>
<organism evidence="1 2">
    <name type="scientific">Myroides indicus</name>
    <dbReference type="NCBI Taxonomy" id="1323422"/>
    <lineage>
        <taxon>Bacteria</taxon>
        <taxon>Pseudomonadati</taxon>
        <taxon>Bacteroidota</taxon>
        <taxon>Flavobacteriia</taxon>
        <taxon>Flavobacteriales</taxon>
        <taxon>Flavobacteriaceae</taxon>
        <taxon>Myroides</taxon>
    </lineage>
</organism>
<evidence type="ECO:0000313" key="1">
    <source>
        <dbReference type="EMBL" id="TDS64255.1"/>
    </source>
</evidence>
<proteinExistence type="predicted"/>
<keyword evidence="2" id="KW-1185">Reference proteome</keyword>